<reference evidence="1 2" key="1">
    <citation type="submission" date="2020-07" db="EMBL/GenBank/DDBJ databases">
        <title>Mycobacterium kansasii (former subtype) with zoonotic potential isolated from diseased indoor pet cat, Japan.</title>
        <authorList>
            <person name="Fukano H."/>
            <person name="Terazono T."/>
            <person name="Hoshino Y."/>
        </authorList>
    </citation>
    <scope>NUCLEOTIDE SEQUENCE [LARGE SCALE GENOMIC DNA]</scope>
    <source>
        <strain evidence="1 2">Kuro-I</strain>
    </source>
</reference>
<keyword evidence="2" id="KW-1185">Reference proteome</keyword>
<protein>
    <submittedName>
        <fullName evidence="1">Uncharacterized protein</fullName>
    </submittedName>
</protein>
<evidence type="ECO:0000313" key="2">
    <source>
        <dbReference type="Proteomes" id="UP000516380"/>
    </source>
</evidence>
<evidence type="ECO:0000313" key="1">
    <source>
        <dbReference type="EMBL" id="BCI89704.1"/>
    </source>
</evidence>
<dbReference type="EMBL" id="AP023343">
    <property type="protein sequence ID" value="BCI89704.1"/>
    <property type="molecule type" value="Genomic_DNA"/>
</dbReference>
<dbReference type="AlphaFoldDB" id="A0A7G1IH01"/>
<name>A0A7G1IH01_MYCKA</name>
<proteinExistence type="predicted"/>
<dbReference type="Proteomes" id="UP000516380">
    <property type="component" value="Chromosome"/>
</dbReference>
<gene>
    <name evidence="1" type="ORF">NIIDMKKI_49100</name>
</gene>
<sequence length="77" mass="8075">MGKRIPAGVEEDEKRLDVMAGGDGDELCETALEAPIVLGPKLIVEKHAHAVEPAQPSPAQFGIDLLGAKVSAWNISS</sequence>
<organism evidence="1 2">
    <name type="scientific">Mycobacterium kansasii</name>
    <dbReference type="NCBI Taxonomy" id="1768"/>
    <lineage>
        <taxon>Bacteria</taxon>
        <taxon>Bacillati</taxon>
        <taxon>Actinomycetota</taxon>
        <taxon>Actinomycetes</taxon>
        <taxon>Mycobacteriales</taxon>
        <taxon>Mycobacteriaceae</taxon>
        <taxon>Mycobacterium</taxon>
    </lineage>
</organism>
<accession>A0A7G1IH01</accession>